<sequence length="317" mass="35905">MNQSWGNPRTVLIIDEMHLSIIPLLKEEGFAVDYRPEIKRSEILEIIGGFMGLIIRSKTPLDRELLEKAIKLKFIGRAGAGLDKIDLDYLEEHDIKLFHAAEGNMDAVGEHAIGGLLALFNHIGRADFEVRKGLWKREENRGVELQGKTVGIIGYGNMGSSFAKKLSGFDVTILAYDKYKKGFGNDNVEEVSLKRIKEEVDVLSIHVPLTKETRNFLNLDQLLGFKKPFYFINTARGEIITFDTLNKALDRGIIKGAVLDVLENEKFNTFTPEQKESFEKLAERENVIFSPHIAGWTHESYEKINQVLLKKIKLAGF</sequence>
<organism evidence="5 6">
    <name type="scientific">Shivajiella indica</name>
    <dbReference type="NCBI Taxonomy" id="872115"/>
    <lineage>
        <taxon>Bacteria</taxon>
        <taxon>Pseudomonadati</taxon>
        <taxon>Bacteroidota</taxon>
        <taxon>Cytophagia</taxon>
        <taxon>Cytophagales</taxon>
        <taxon>Cyclobacteriaceae</taxon>
        <taxon>Shivajiella</taxon>
    </lineage>
</organism>
<name>A0ABW5BB67_9BACT</name>
<evidence type="ECO:0000313" key="6">
    <source>
        <dbReference type="Proteomes" id="UP001597414"/>
    </source>
</evidence>
<dbReference type="RefSeq" id="WP_380805651.1">
    <property type="nucleotide sequence ID" value="NZ_JBHUIV010000025.1"/>
</dbReference>
<protein>
    <submittedName>
        <fullName evidence="5">NAD(P)-dependent oxidoreductase</fullName>
    </submittedName>
</protein>
<evidence type="ECO:0000259" key="4">
    <source>
        <dbReference type="Pfam" id="PF02826"/>
    </source>
</evidence>
<proteinExistence type="inferred from homology"/>
<dbReference type="InterPro" id="IPR050223">
    <property type="entry name" value="D-isomer_2-hydroxyacid_DH"/>
</dbReference>
<dbReference type="SUPFAM" id="SSF52283">
    <property type="entry name" value="Formate/glycerate dehydrogenase catalytic domain-like"/>
    <property type="match status" value="1"/>
</dbReference>
<dbReference type="Gene3D" id="3.40.50.720">
    <property type="entry name" value="NAD(P)-binding Rossmann-like Domain"/>
    <property type="match status" value="2"/>
</dbReference>
<dbReference type="EMBL" id="JBHUIV010000025">
    <property type="protein sequence ID" value="MFD2203357.1"/>
    <property type="molecule type" value="Genomic_DNA"/>
</dbReference>
<dbReference type="InterPro" id="IPR006139">
    <property type="entry name" value="D-isomer_2_OHA_DH_cat_dom"/>
</dbReference>
<evidence type="ECO:0000259" key="3">
    <source>
        <dbReference type="Pfam" id="PF00389"/>
    </source>
</evidence>
<evidence type="ECO:0000256" key="2">
    <source>
        <dbReference type="RuleBase" id="RU003719"/>
    </source>
</evidence>
<accession>A0ABW5BB67</accession>
<dbReference type="Proteomes" id="UP001597414">
    <property type="component" value="Unassembled WGS sequence"/>
</dbReference>
<keyword evidence="1 2" id="KW-0560">Oxidoreductase</keyword>
<dbReference type="Pfam" id="PF00389">
    <property type="entry name" value="2-Hacid_dh"/>
    <property type="match status" value="1"/>
</dbReference>
<dbReference type="InterPro" id="IPR006140">
    <property type="entry name" value="D-isomer_DH_NAD-bd"/>
</dbReference>
<comment type="caution">
    <text evidence="5">The sequence shown here is derived from an EMBL/GenBank/DDBJ whole genome shotgun (WGS) entry which is preliminary data.</text>
</comment>
<dbReference type="SUPFAM" id="SSF51735">
    <property type="entry name" value="NAD(P)-binding Rossmann-fold domains"/>
    <property type="match status" value="1"/>
</dbReference>
<feature type="domain" description="D-isomer specific 2-hydroxyacid dehydrogenase catalytic" evidence="3">
    <location>
        <begin position="11"/>
        <end position="313"/>
    </location>
</feature>
<feature type="domain" description="D-isomer specific 2-hydroxyacid dehydrogenase NAD-binding" evidence="4">
    <location>
        <begin position="114"/>
        <end position="294"/>
    </location>
</feature>
<gene>
    <name evidence="5" type="ORF">ACFSKV_17390</name>
</gene>
<comment type="similarity">
    <text evidence="2">Belongs to the D-isomer specific 2-hydroxyacid dehydrogenase family.</text>
</comment>
<dbReference type="Pfam" id="PF02826">
    <property type="entry name" value="2-Hacid_dh_C"/>
    <property type="match status" value="1"/>
</dbReference>
<dbReference type="PANTHER" id="PTHR10996">
    <property type="entry name" value="2-HYDROXYACID DEHYDROGENASE-RELATED"/>
    <property type="match status" value="1"/>
</dbReference>
<reference evidence="6" key="1">
    <citation type="journal article" date="2019" name="Int. J. Syst. Evol. Microbiol.">
        <title>The Global Catalogue of Microorganisms (GCM) 10K type strain sequencing project: providing services to taxonomists for standard genome sequencing and annotation.</title>
        <authorList>
            <consortium name="The Broad Institute Genomics Platform"/>
            <consortium name="The Broad Institute Genome Sequencing Center for Infectious Disease"/>
            <person name="Wu L."/>
            <person name="Ma J."/>
        </authorList>
    </citation>
    <scope>NUCLEOTIDE SEQUENCE [LARGE SCALE GENOMIC DNA]</scope>
    <source>
        <strain evidence="6">KCTC 19812</strain>
    </source>
</reference>
<dbReference type="InterPro" id="IPR036291">
    <property type="entry name" value="NAD(P)-bd_dom_sf"/>
</dbReference>
<evidence type="ECO:0000256" key="1">
    <source>
        <dbReference type="ARBA" id="ARBA00023002"/>
    </source>
</evidence>
<evidence type="ECO:0000313" key="5">
    <source>
        <dbReference type="EMBL" id="MFD2203357.1"/>
    </source>
</evidence>
<keyword evidence="6" id="KW-1185">Reference proteome</keyword>